<feature type="domain" description="JmjC" evidence="2">
    <location>
        <begin position="175"/>
        <end position="343"/>
    </location>
</feature>
<reference evidence="3 4" key="1">
    <citation type="submission" date="2019-07" db="EMBL/GenBank/DDBJ databases">
        <title>Genomics analysis of Aphanomyces spp. identifies a new class of oomycete effector associated with host adaptation.</title>
        <authorList>
            <person name="Gaulin E."/>
        </authorList>
    </citation>
    <scope>NUCLEOTIDE SEQUENCE [LARGE SCALE GENOMIC DNA]</scope>
    <source>
        <strain evidence="3 4">ATCC 201684</strain>
    </source>
</reference>
<keyword evidence="1" id="KW-0472">Membrane</keyword>
<dbReference type="InterPro" id="IPR041667">
    <property type="entry name" value="Cupin_8"/>
</dbReference>
<evidence type="ECO:0000313" key="3">
    <source>
        <dbReference type="EMBL" id="KAF0730516.1"/>
    </source>
</evidence>
<sequence>MMWWKELIHNGKRCRSVSDLADIMDWPVTFRQSAGVGYVVKADDKLKMTQDKKSIGAVSVAVIAILLTAFSSLWFAPQRGLPVKQWHDNLLAELHDTRMPLLIQDSPTQMWNTSHWTLQHVVSKFATWPLSIHEASPPVFKHYDPNLELATKFPPPFNTSKASNKHQVTALLKSRNASVGYYINDELKRIAPDLGRDIHPVKPFVTHSAAGSTFVKLWVGGPRVVANLHYDATHNIFHQVDGEKRFILFPPSSFQHLYVYSRLHPSHRQSQLDLTQPSSILASFPLYQNAAAHRIDVTLKPGDTMYLPPFWFHCVITDAPSVSINVWSDSPELQIFHRVLQNPVPYLSDFEARGWVYDHPTHLFGLQLFVTKLLARSMPQSKQFVDAYVDSQRRTGIPIESFECGQASSKAIDEKMNQAMKIVVRSLVKDSFGQMKASSAAILVMSFIEALLAQYIDLSTFQVFSIHASN</sequence>
<proteinExistence type="predicted"/>
<dbReference type="SMART" id="SM00558">
    <property type="entry name" value="JmjC"/>
    <property type="match status" value="1"/>
</dbReference>
<dbReference type="Gene3D" id="2.60.120.10">
    <property type="entry name" value="Jelly Rolls"/>
    <property type="match status" value="1"/>
</dbReference>
<dbReference type="PANTHER" id="PTHR12461">
    <property type="entry name" value="HYPOXIA-INDUCIBLE FACTOR 1 ALPHA INHIBITOR-RELATED"/>
    <property type="match status" value="1"/>
</dbReference>
<dbReference type="Proteomes" id="UP000481153">
    <property type="component" value="Unassembled WGS sequence"/>
</dbReference>
<keyword evidence="4" id="KW-1185">Reference proteome</keyword>
<protein>
    <recommendedName>
        <fullName evidence="2">JmjC domain-containing protein</fullName>
    </recommendedName>
</protein>
<dbReference type="PROSITE" id="PS51184">
    <property type="entry name" value="JMJC"/>
    <property type="match status" value="1"/>
</dbReference>
<gene>
    <name evidence="3" type="ORF">Ae201684_011939</name>
</gene>
<dbReference type="VEuPathDB" id="FungiDB:AeMF1_015883"/>
<dbReference type="EMBL" id="VJMJ01000153">
    <property type="protein sequence ID" value="KAF0730516.1"/>
    <property type="molecule type" value="Genomic_DNA"/>
</dbReference>
<evidence type="ECO:0000313" key="4">
    <source>
        <dbReference type="Proteomes" id="UP000481153"/>
    </source>
</evidence>
<organism evidence="3 4">
    <name type="scientific">Aphanomyces euteiches</name>
    <dbReference type="NCBI Taxonomy" id="100861"/>
    <lineage>
        <taxon>Eukaryota</taxon>
        <taxon>Sar</taxon>
        <taxon>Stramenopiles</taxon>
        <taxon>Oomycota</taxon>
        <taxon>Saprolegniomycetes</taxon>
        <taxon>Saprolegniales</taxon>
        <taxon>Verrucalvaceae</taxon>
        <taxon>Aphanomyces</taxon>
    </lineage>
</organism>
<feature type="transmembrane region" description="Helical" evidence="1">
    <location>
        <begin position="55"/>
        <end position="75"/>
    </location>
</feature>
<dbReference type="Pfam" id="PF13621">
    <property type="entry name" value="Cupin_8"/>
    <property type="match status" value="1"/>
</dbReference>
<dbReference type="PANTHER" id="PTHR12461:SF105">
    <property type="entry name" value="HYPOXIA-INDUCIBLE FACTOR 1-ALPHA INHIBITOR"/>
    <property type="match status" value="1"/>
</dbReference>
<evidence type="ECO:0000256" key="1">
    <source>
        <dbReference type="SAM" id="Phobius"/>
    </source>
</evidence>
<dbReference type="AlphaFoldDB" id="A0A6G0WSU8"/>
<accession>A0A6G0WSU8</accession>
<dbReference type="SUPFAM" id="SSF51197">
    <property type="entry name" value="Clavaminate synthase-like"/>
    <property type="match status" value="1"/>
</dbReference>
<dbReference type="InterPro" id="IPR003347">
    <property type="entry name" value="JmjC_dom"/>
</dbReference>
<dbReference type="InterPro" id="IPR014710">
    <property type="entry name" value="RmlC-like_jellyroll"/>
</dbReference>
<keyword evidence="1" id="KW-1133">Transmembrane helix</keyword>
<comment type="caution">
    <text evidence="3">The sequence shown here is derived from an EMBL/GenBank/DDBJ whole genome shotgun (WGS) entry which is preliminary data.</text>
</comment>
<name>A0A6G0WSU8_9STRA</name>
<keyword evidence="1" id="KW-0812">Transmembrane</keyword>
<evidence type="ECO:0000259" key="2">
    <source>
        <dbReference type="PROSITE" id="PS51184"/>
    </source>
</evidence>